<comment type="pathway">
    <text evidence="1">Cofactor biosynthesis; thiamine diphosphate biosynthesis; thiamine diphosphate from thiamine phosphate: step 1/1.</text>
</comment>
<keyword evidence="1" id="KW-0460">Magnesium</keyword>
<dbReference type="HAMAP" id="MF_02128">
    <property type="entry name" value="TMP_kinase"/>
    <property type="match status" value="1"/>
</dbReference>
<dbReference type="CDD" id="cd02194">
    <property type="entry name" value="ThiL"/>
    <property type="match status" value="1"/>
</dbReference>
<dbReference type="UniPathway" id="UPA00060">
    <property type="reaction ID" value="UER00142"/>
</dbReference>
<comment type="caution">
    <text evidence="4">The sequence shown here is derived from an EMBL/GenBank/DDBJ whole genome shotgun (WGS) entry which is preliminary data.</text>
</comment>
<dbReference type="GO" id="GO:0009228">
    <property type="term" value="P:thiamine biosynthetic process"/>
    <property type="evidence" value="ECO:0007669"/>
    <property type="project" value="UniProtKB-KW"/>
</dbReference>
<comment type="function">
    <text evidence="1">Catalyzes the ATP-dependent phosphorylation of thiamine-monophosphate (TMP) to form thiamine-pyrophosphate (TPP), the active form of vitamin B1.</text>
</comment>
<feature type="binding site" evidence="1">
    <location>
        <position position="224"/>
    </location>
    <ligand>
        <name>Mg(2+)</name>
        <dbReference type="ChEBI" id="CHEBI:18420"/>
        <label>5</label>
    </ligand>
</feature>
<feature type="binding site" evidence="1">
    <location>
        <position position="280"/>
    </location>
    <ligand>
        <name>substrate</name>
    </ligand>
</feature>
<keyword evidence="1" id="KW-0067">ATP-binding</keyword>
<keyword evidence="1" id="KW-0808">Transferase</keyword>
<feature type="binding site" evidence="1">
    <location>
        <position position="77"/>
    </location>
    <ligand>
        <name>Mg(2+)</name>
        <dbReference type="ChEBI" id="CHEBI:18420"/>
        <label>2</label>
    </ligand>
</feature>
<keyword evidence="1" id="KW-0479">Metal-binding</keyword>
<proteinExistence type="inferred from homology"/>
<feature type="binding site" evidence="1">
    <location>
        <position position="77"/>
    </location>
    <ligand>
        <name>Mg(2+)</name>
        <dbReference type="ChEBI" id="CHEBI:18420"/>
        <label>3</label>
    </ligand>
</feature>
<dbReference type="GO" id="GO:0005524">
    <property type="term" value="F:ATP binding"/>
    <property type="evidence" value="ECO:0007669"/>
    <property type="project" value="UniProtKB-UniRule"/>
</dbReference>
<dbReference type="OrthoDB" id="9802811at2"/>
<name>A0A2V1KEI5_9ACTO</name>
<feature type="binding site" evidence="1">
    <location>
        <position position="32"/>
    </location>
    <ligand>
        <name>Mg(2+)</name>
        <dbReference type="ChEBI" id="CHEBI:18420"/>
        <label>4</label>
    </ligand>
</feature>
<feature type="binding site" evidence="1">
    <location>
        <begin position="124"/>
        <end position="125"/>
    </location>
    <ligand>
        <name>ATP</name>
        <dbReference type="ChEBI" id="CHEBI:30616"/>
    </ligand>
</feature>
<feature type="binding site" evidence="1">
    <location>
        <position position="150"/>
    </location>
    <ligand>
        <name>ATP</name>
        <dbReference type="ChEBI" id="CHEBI:30616"/>
    </ligand>
</feature>
<dbReference type="InterPro" id="IPR036676">
    <property type="entry name" value="PurM-like_C_sf"/>
</dbReference>
<feature type="binding site" evidence="1">
    <location>
        <position position="125"/>
    </location>
    <ligand>
        <name>Mg(2+)</name>
        <dbReference type="ChEBI" id="CHEBI:18420"/>
        <label>1</label>
    </ligand>
</feature>
<feature type="binding site" evidence="1">
    <location>
        <position position="221"/>
    </location>
    <ligand>
        <name>Mg(2+)</name>
        <dbReference type="ChEBI" id="CHEBI:18420"/>
        <label>3</label>
    </ligand>
</feature>
<keyword evidence="5" id="KW-1185">Reference proteome</keyword>
<sequence length="340" mass="36593">MYVRDLTEDDLLSVITPHLPHAEGVIVPSGDDCAVIPAPDGRYAVSTDMLVEGHHFRRDWSSGTDVGWRAAMQNLADAAAMGAMPRTVVVSMGLPGNLPVSWLEGFARGLAEACASTGCGVDGGDLVASETLTVSVTVMGDLERREPRLRSAARPGQALIHCGVLGRGCAGLKLLERGYTRETGVLPPTQTGLIDDFLRPKPPLAQALDACRENRIGAMMDVSDGLIRDARRMAKASNVWIDIRSSYLEQHVEVLIPVARRLGLSDPWEWAMKAVLTGGEDHGFLATLERPAERAWGPHTLALPEGFSRIGEVREAHAGGFITVDGRTVEYGGGWDHFQG</sequence>
<dbReference type="EMBL" id="QETB01000001">
    <property type="protein sequence ID" value="PWF27699.1"/>
    <property type="molecule type" value="Genomic_DNA"/>
</dbReference>
<evidence type="ECO:0000313" key="5">
    <source>
        <dbReference type="Proteomes" id="UP000245283"/>
    </source>
</evidence>
<dbReference type="PIRSF" id="PIRSF005303">
    <property type="entry name" value="Thiam_monoph_kin"/>
    <property type="match status" value="1"/>
</dbReference>
<dbReference type="InterPro" id="IPR016188">
    <property type="entry name" value="PurM-like_N"/>
</dbReference>
<keyword evidence="1" id="KW-0547">Nucleotide-binding</keyword>
<dbReference type="EC" id="2.7.4.16" evidence="1"/>
<dbReference type="SUPFAM" id="SSF56042">
    <property type="entry name" value="PurM C-terminal domain-like"/>
    <property type="match status" value="1"/>
</dbReference>
<dbReference type="SUPFAM" id="SSF55326">
    <property type="entry name" value="PurM N-terminal domain-like"/>
    <property type="match status" value="1"/>
</dbReference>
<feature type="binding site" evidence="1">
    <location>
        <position position="55"/>
    </location>
    <ligand>
        <name>substrate</name>
    </ligand>
</feature>
<comment type="miscellaneous">
    <text evidence="1">Reaction mechanism of ThiL seems to utilize a direct, inline transfer of the gamma-phosphate of ATP to TMP rather than a phosphorylated enzyme intermediate.</text>
</comment>
<dbReference type="InterPro" id="IPR010918">
    <property type="entry name" value="PurM-like_C_dom"/>
</dbReference>
<evidence type="ECO:0000259" key="3">
    <source>
        <dbReference type="Pfam" id="PF02769"/>
    </source>
</evidence>
<dbReference type="GO" id="GO:0000287">
    <property type="term" value="F:magnesium ion binding"/>
    <property type="evidence" value="ECO:0007669"/>
    <property type="project" value="UniProtKB-UniRule"/>
</dbReference>
<feature type="binding site" evidence="1">
    <location>
        <position position="48"/>
    </location>
    <ligand>
        <name>Mg(2+)</name>
        <dbReference type="ChEBI" id="CHEBI:18420"/>
        <label>2</label>
    </ligand>
</feature>
<gene>
    <name evidence="1 4" type="primary">thiL</name>
    <name evidence="4" type="ORF">DD236_04830</name>
</gene>
<feature type="binding site" evidence="1">
    <location>
        <position position="46"/>
    </location>
    <ligand>
        <name>Mg(2+)</name>
        <dbReference type="ChEBI" id="CHEBI:18420"/>
        <label>4</label>
    </ligand>
</feature>
<feature type="binding site" evidence="1">
    <location>
        <position position="77"/>
    </location>
    <ligand>
        <name>Mg(2+)</name>
        <dbReference type="ChEBI" id="CHEBI:18420"/>
        <label>4</label>
    </ligand>
</feature>
<keyword evidence="1" id="KW-0784">Thiamine biosynthesis</keyword>
<feature type="binding site" evidence="1">
    <location>
        <position position="48"/>
    </location>
    <ligand>
        <name>Mg(2+)</name>
        <dbReference type="ChEBI" id="CHEBI:18420"/>
        <label>1</label>
    </ligand>
</feature>
<evidence type="ECO:0000313" key="4">
    <source>
        <dbReference type="EMBL" id="PWF27699.1"/>
    </source>
</evidence>
<dbReference type="RefSeq" id="WP_109093194.1">
    <property type="nucleotide sequence ID" value="NZ_CAMELQ010000022.1"/>
</dbReference>
<dbReference type="Proteomes" id="UP000245283">
    <property type="component" value="Unassembled WGS sequence"/>
</dbReference>
<comment type="catalytic activity">
    <reaction evidence="1">
        <text>thiamine phosphate + ATP = thiamine diphosphate + ADP</text>
        <dbReference type="Rhea" id="RHEA:15913"/>
        <dbReference type="ChEBI" id="CHEBI:30616"/>
        <dbReference type="ChEBI" id="CHEBI:37575"/>
        <dbReference type="ChEBI" id="CHEBI:58937"/>
        <dbReference type="ChEBI" id="CHEBI:456216"/>
        <dbReference type="EC" id="2.7.4.16"/>
    </reaction>
</comment>
<dbReference type="Gene3D" id="3.90.650.10">
    <property type="entry name" value="PurM-like C-terminal domain"/>
    <property type="match status" value="1"/>
</dbReference>
<dbReference type="Pfam" id="PF00586">
    <property type="entry name" value="AIRS"/>
    <property type="match status" value="1"/>
</dbReference>
<feature type="binding site" evidence="1">
    <location>
        <position position="32"/>
    </location>
    <ligand>
        <name>Mg(2+)</name>
        <dbReference type="ChEBI" id="CHEBI:18420"/>
        <label>3</label>
    </ligand>
</feature>
<keyword evidence="1 4" id="KW-0418">Kinase</keyword>
<feature type="domain" description="PurM-like N-terminal" evidence="2">
    <location>
        <begin position="30"/>
        <end position="140"/>
    </location>
</feature>
<feature type="domain" description="PurM-like C-terminal" evidence="3">
    <location>
        <begin position="154"/>
        <end position="317"/>
    </location>
</feature>
<dbReference type="GO" id="GO:0009229">
    <property type="term" value="P:thiamine diphosphate biosynthetic process"/>
    <property type="evidence" value="ECO:0007669"/>
    <property type="project" value="UniProtKB-UniRule"/>
</dbReference>
<organism evidence="4 5">
    <name type="scientific">Ancrocorticia populi</name>
    <dbReference type="NCBI Taxonomy" id="2175228"/>
    <lineage>
        <taxon>Bacteria</taxon>
        <taxon>Bacillati</taxon>
        <taxon>Actinomycetota</taxon>
        <taxon>Actinomycetes</taxon>
        <taxon>Actinomycetales</taxon>
        <taxon>Actinomycetaceae</taxon>
        <taxon>Ancrocorticia</taxon>
    </lineage>
</organism>
<protein>
    <recommendedName>
        <fullName evidence="1">Thiamine-monophosphate kinase</fullName>
        <shortName evidence="1">TMP kinase</shortName>
        <shortName evidence="1">Thiamine-phosphate kinase</shortName>
        <ecNumber evidence="1">2.7.4.16</ecNumber>
    </recommendedName>
</protein>
<dbReference type="PANTHER" id="PTHR30270:SF0">
    <property type="entry name" value="THIAMINE-MONOPHOSPHATE KINASE"/>
    <property type="match status" value="1"/>
</dbReference>
<evidence type="ECO:0000259" key="2">
    <source>
        <dbReference type="Pfam" id="PF00586"/>
    </source>
</evidence>
<dbReference type="AlphaFoldDB" id="A0A2V1KEI5"/>
<reference evidence="5" key="1">
    <citation type="submission" date="2018-05" db="EMBL/GenBank/DDBJ databases">
        <authorList>
            <person name="Li Y."/>
        </authorList>
    </citation>
    <scope>NUCLEOTIDE SEQUENCE [LARGE SCALE GENOMIC DNA]</scope>
    <source>
        <strain evidence="5">sk1b4</strain>
    </source>
</reference>
<dbReference type="NCBIfam" id="TIGR01379">
    <property type="entry name" value="thiL"/>
    <property type="match status" value="1"/>
</dbReference>
<dbReference type="InterPro" id="IPR006283">
    <property type="entry name" value="ThiL-like"/>
</dbReference>
<dbReference type="GO" id="GO:0009030">
    <property type="term" value="F:thiamine-phosphate kinase activity"/>
    <property type="evidence" value="ECO:0007669"/>
    <property type="project" value="UniProtKB-UniRule"/>
</dbReference>
<evidence type="ECO:0000256" key="1">
    <source>
        <dbReference type="HAMAP-Rule" id="MF_02128"/>
    </source>
</evidence>
<dbReference type="PANTHER" id="PTHR30270">
    <property type="entry name" value="THIAMINE-MONOPHOSPHATE KINASE"/>
    <property type="match status" value="1"/>
</dbReference>
<accession>A0A2V1KEI5</accession>
<comment type="similarity">
    <text evidence="1">Belongs to the thiamine-monophosphate kinase family.</text>
</comment>
<dbReference type="Gene3D" id="3.30.1330.10">
    <property type="entry name" value="PurM-like, N-terminal domain"/>
    <property type="match status" value="1"/>
</dbReference>
<dbReference type="Pfam" id="PF02769">
    <property type="entry name" value="AIRS_C"/>
    <property type="match status" value="1"/>
</dbReference>
<feature type="binding site" evidence="1">
    <location>
        <position position="223"/>
    </location>
    <ligand>
        <name>ATP</name>
        <dbReference type="ChEBI" id="CHEBI:30616"/>
    </ligand>
</feature>
<feature type="binding site" evidence="1">
    <location>
        <position position="47"/>
    </location>
    <ligand>
        <name>Mg(2+)</name>
        <dbReference type="ChEBI" id="CHEBI:18420"/>
        <label>1</label>
    </ligand>
</feature>
<feature type="binding site" evidence="1">
    <location>
        <position position="335"/>
    </location>
    <ligand>
        <name>substrate</name>
    </ligand>
</feature>
<dbReference type="InterPro" id="IPR036921">
    <property type="entry name" value="PurM-like_N_sf"/>
</dbReference>
<comment type="caution">
    <text evidence="1">Lacks conserved residue(s) required for the propagation of feature annotation.</text>
</comment>